<evidence type="ECO:0000313" key="2">
    <source>
        <dbReference type="EMBL" id="QCK84709.1"/>
    </source>
</evidence>
<organism evidence="2 3">
    <name type="scientific">Phreatobacter aquaticus</name>
    <dbReference type="NCBI Taxonomy" id="2570229"/>
    <lineage>
        <taxon>Bacteria</taxon>
        <taxon>Pseudomonadati</taxon>
        <taxon>Pseudomonadota</taxon>
        <taxon>Alphaproteobacteria</taxon>
        <taxon>Hyphomicrobiales</taxon>
        <taxon>Phreatobacteraceae</taxon>
        <taxon>Phreatobacter</taxon>
    </lineage>
</organism>
<evidence type="ECO:0000313" key="3">
    <source>
        <dbReference type="Proteomes" id="UP000298588"/>
    </source>
</evidence>
<dbReference type="KEGG" id="paqt:E8L99_02370"/>
<dbReference type="AlphaFoldDB" id="A0A4D7QFV3"/>
<reference evidence="2 3" key="1">
    <citation type="submission" date="2019-04" db="EMBL/GenBank/DDBJ databases">
        <title>Phreatobacter aquaticus sp. nov.</title>
        <authorList>
            <person name="Choi A."/>
            <person name="Baek K."/>
        </authorList>
    </citation>
    <scope>NUCLEOTIDE SEQUENCE [LARGE SCALE GENOMIC DNA]</scope>
    <source>
        <strain evidence="2 3">NMCR1094</strain>
    </source>
</reference>
<feature type="transmembrane region" description="Helical" evidence="1">
    <location>
        <begin position="78"/>
        <end position="100"/>
    </location>
</feature>
<keyword evidence="1" id="KW-0812">Transmembrane</keyword>
<feature type="transmembrane region" description="Helical" evidence="1">
    <location>
        <begin position="44"/>
        <end position="66"/>
    </location>
</feature>
<proteinExistence type="predicted"/>
<protein>
    <submittedName>
        <fullName evidence="2">Uncharacterized protein</fullName>
    </submittedName>
</protein>
<feature type="transmembrane region" description="Helical" evidence="1">
    <location>
        <begin position="12"/>
        <end position="32"/>
    </location>
</feature>
<sequence>MNRYLFLATRLFRVALGFLGALAIASAIVLVFDLNKGRVPDALAGAAIVGLITFQAAAVLWPLILVECVAEWRRWRSVLVHGALALAVAGGVLAWQVVQAGDDPPDPLLGEEPAFTAKRLLIYVIAGLAAGIVYWLVAGRSAGLDRIERTDP</sequence>
<feature type="transmembrane region" description="Helical" evidence="1">
    <location>
        <begin position="120"/>
        <end position="137"/>
    </location>
</feature>
<evidence type="ECO:0000256" key="1">
    <source>
        <dbReference type="SAM" id="Phobius"/>
    </source>
</evidence>
<keyword evidence="1" id="KW-1133">Transmembrane helix</keyword>
<gene>
    <name evidence="2" type="ORF">E8L99_02370</name>
</gene>
<keyword evidence="1" id="KW-0472">Membrane</keyword>
<dbReference type="OrthoDB" id="8480784at2"/>
<name>A0A4D7QFV3_9HYPH</name>
<dbReference type="RefSeq" id="WP_137098043.1">
    <property type="nucleotide sequence ID" value="NZ_CP039865.1"/>
</dbReference>
<accession>A0A4D7QFV3</accession>
<keyword evidence="3" id="KW-1185">Reference proteome</keyword>
<dbReference type="EMBL" id="CP039865">
    <property type="protein sequence ID" value="QCK84709.1"/>
    <property type="molecule type" value="Genomic_DNA"/>
</dbReference>
<dbReference type="Proteomes" id="UP000298588">
    <property type="component" value="Chromosome"/>
</dbReference>